<comment type="caution">
    <text evidence="2">The sequence shown here is derived from an EMBL/GenBank/DDBJ whole genome shotgun (WGS) entry which is preliminary data.</text>
</comment>
<keyword evidence="3" id="KW-1185">Reference proteome</keyword>
<accession>A0ABW1WIT1</accession>
<reference evidence="3" key="1">
    <citation type="journal article" date="2019" name="Int. J. Syst. Evol. Microbiol.">
        <title>The Global Catalogue of Microorganisms (GCM) 10K type strain sequencing project: providing services to taxonomists for standard genome sequencing and annotation.</title>
        <authorList>
            <consortium name="The Broad Institute Genomics Platform"/>
            <consortium name="The Broad Institute Genome Sequencing Center for Infectious Disease"/>
            <person name="Wu L."/>
            <person name="Ma J."/>
        </authorList>
    </citation>
    <scope>NUCLEOTIDE SEQUENCE [LARGE SCALE GENOMIC DNA]</scope>
    <source>
        <strain evidence="3">CCUG 36916</strain>
    </source>
</reference>
<evidence type="ECO:0000313" key="3">
    <source>
        <dbReference type="Proteomes" id="UP001596237"/>
    </source>
</evidence>
<dbReference type="EMBL" id="JBHSTT010000012">
    <property type="protein sequence ID" value="MFC6388477.1"/>
    <property type="molecule type" value="Genomic_DNA"/>
</dbReference>
<name>A0ABW1WIT1_9HYPH</name>
<evidence type="ECO:0000256" key="1">
    <source>
        <dbReference type="SAM" id="MobiDB-lite"/>
    </source>
</evidence>
<evidence type="ECO:0000313" key="2">
    <source>
        <dbReference type="EMBL" id="MFC6388477.1"/>
    </source>
</evidence>
<gene>
    <name evidence="2" type="ORF">ACFQDP_03770</name>
</gene>
<sequence>MGRASGHAAPPASIPARARRGTRRKARRGPASALTASLAAWLLAGSGCDTALDARRTTLCRRAVPALAPPGTGIGLLRVGPGASRGSVRADYRLLGSDSALPKSEAERPRFLVCHFGAGDDLTALTTERGPVNGASLYLLKRYYLDTPEAEAADPGKG</sequence>
<proteinExistence type="predicted"/>
<organism evidence="2 3">
    <name type="scientific">Methylorubrum zatmanii</name>
    <dbReference type="NCBI Taxonomy" id="29429"/>
    <lineage>
        <taxon>Bacteria</taxon>
        <taxon>Pseudomonadati</taxon>
        <taxon>Pseudomonadota</taxon>
        <taxon>Alphaproteobacteria</taxon>
        <taxon>Hyphomicrobiales</taxon>
        <taxon>Methylobacteriaceae</taxon>
        <taxon>Methylorubrum</taxon>
    </lineage>
</organism>
<feature type="region of interest" description="Disordered" evidence="1">
    <location>
        <begin position="1"/>
        <end position="31"/>
    </location>
</feature>
<dbReference type="Proteomes" id="UP001596237">
    <property type="component" value="Unassembled WGS sequence"/>
</dbReference>
<feature type="compositionally biased region" description="Basic residues" evidence="1">
    <location>
        <begin position="17"/>
        <end position="28"/>
    </location>
</feature>
<protein>
    <submittedName>
        <fullName evidence="2">Uncharacterized protein</fullName>
    </submittedName>
</protein>
<dbReference type="RefSeq" id="WP_246482196.1">
    <property type="nucleotide sequence ID" value="NZ_JBHSTT010000012.1"/>
</dbReference>